<protein>
    <recommendedName>
        <fullName evidence="4">WXG100 family type VII secretion target</fullName>
    </recommendedName>
</protein>
<evidence type="ECO:0008006" key="4">
    <source>
        <dbReference type="Google" id="ProtNLM"/>
    </source>
</evidence>
<evidence type="ECO:0000256" key="1">
    <source>
        <dbReference type="SAM" id="MobiDB-lite"/>
    </source>
</evidence>
<feature type="compositionally biased region" description="Polar residues" evidence="1">
    <location>
        <begin position="115"/>
        <end position="157"/>
    </location>
</feature>
<dbReference type="Gene3D" id="1.10.287.1060">
    <property type="entry name" value="ESAT-6-like"/>
    <property type="match status" value="1"/>
</dbReference>
<feature type="compositionally biased region" description="Basic and acidic residues" evidence="1">
    <location>
        <begin position="37"/>
        <end position="50"/>
    </location>
</feature>
<sequence>MGESLRIDPTLVHALVTELTAVAESAQRDLTELTDALDHEGKPWGDDEPGRMVGDSYEPQAKKGLEGYQNLVENLRTLSKGVADIADAFRDQDQELGRQIRTIGETGIDADQPVRSGSDQVQPVRSGSDQVWPSADTPTNVSPTGSGANADNKNGTPSDGGPPNSAAQSNGAPSSYPLPATTPVGGPTLTDQQPAYPDSSTPRDSAQQPSDTSTEGDANTAAPPVAGNSAPTSTGTNPPTATGTPRTGDPAAGKTAGTPWSRTPFPSGTPWSGTRTGARPPGQVFAPPPGRAGKPTQPKREDKPRKKKRGSPAYASVPTDAAALAAAQDLADRHGLRIVGFDTSGIGREMVAQLASAVDRVLGRYPFIELGGIEITELGDGRISRVTRDRGDDGSESARTGSWILLDRALVSNPAQFGEKVHAAIQSGNFVTGSEERPMFSTIVGDLGRIMAGQVDRSIWRLAQRSLINEYRRINGPWDAEDTLARIVGGYRQWRDQLGGNSIVDGRLQPQAALAGAFAEVELRGDNACGPARVLYRLLVEGARGRFTPQ</sequence>
<dbReference type="Proteomes" id="UP001432062">
    <property type="component" value="Chromosome"/>
</dbReference>
<feature type="compositionally biased region" description="Polar residues" evidence="1">
    <location>
        <begin position="189"/>
        <end position="217"/>
    </location>
</feature>
<feature type="region of interest" description="Disordered" evidence="1">
    <location>
        <begin position="104"/>
        <end position="317"/>
    </location>
</feature>
<reference evidence="2" key="1">
    <citation type="submission" date="2022-10" db="EMBL/GenBank/DDBJ databases">
        <title>The complete genomes of actinobacterial strains from the NBC collection.</title>
        <authorList>
            <person name="Joergensen T.S."/>
            <person name="Alvarez Arevalo M."/>
            <person name="Sterndorff E.B."/>
            <person name="Faurdal D."/>
            <person name="Vuksanovic O."/>
            <person name="Mourched A.-S."/>
            <person name="Charusanti P."/>
            <person name="Shaw S."/>
            <person name="Blin K."/>
            <person name="Weber T."/>
        </authorList>
    </citation>
    <scope>NUCLEOTIDE SEQUENCE</scope>
    <source>
        <strain evidence="2">NBC_01482</strain>
    </source>
</reference>
<feature type="compositionally biased region" description="Polar residues" evidence="1">
    <location>
        <begin position="258"/>
        <end position="275"/>
    </location>
</feature>
<dbReference type="RefSeq" id="WP_329411853.1">
    <property type="nucleotide sequence ID" value="NZ_CP109441.1"/>
</dbReference>
<feature type="region of interest" description="Disordered" evidence="1">
    <location>
        <begin position="37"/>
        <end position="58"/>
    </location>
</feature>
<feature type="compositionally biased region" description="Low complexity" evidence="1">
    <location>
        <begin position="230"/>
        <end position="253"/>
    </location>
</feature>
<gene>
    <name evidence="2" type="ORF">OG563_05735</name>
</gene>
<dbReference type="EMBL" id="CP109441">
    <property type="protein sequence ID" value="WUV47731.1"/>
    <property type="molecule type" value="Genomic_DNA"/>
</dbReference>
<keyword evidence="3" id="KW-1185">Reference proteome</keyword>
<name>A0ABZ1YXJ2_9NOCA</name>
<accession>A0ABZ1YXJ2</accession>
<evidence type="ECO:0000313" key="2">
    <source>
        <dbReference type="EMBL" id="WUV47731.1"/>
    </source>
</evidence>
<organism evidence="2 3">
    <name type="scientific">Nocardia vinacea</name>
    <dbReference type="NCBI Taxonomy" id="96468"/>
    <lineage>
        <taxon>Bacteria</taxon>
        <taxon>Bacillati</taxon>
        <taxon>Actinomycetota</taxon>
        <taxon>Actinomycetes</taxon>
        <taxon>Mycobacteriales</taxon>
        <taxon>Nocardiaceae</taxon>
        <taxon>Nocardia</taxon>
    </lineage>
</organism>
<evidence type="ECO:0000313" key="3">
    <source>
        <dbReference type="Proteomes" id="UP001432062"/>
    </source>
</evidence>
<proteinExistence type="predicted"/>